<dbReference type="EMBL" id="CAJOBD010000984">
    <property type="protein sequence ID" value="CAF3744509.1"/>
    <property type="molecule type" value="Genomic_DNA"/>
</dbReference>
<accession>A0A814UZ49</accession>
<dbReference type="PANTHER" id="PTHR14485:SF2">
    <property type="entry name" value="FUNGAL STAND N-TERMINAL GOODBYE DOMAIN-CONTAINING PROTEIN"/>
    <property type="match status" value="1"/>
</dbReference>
<evidence type="ECO:0000256" key="1">
    <source>
        <dbReference type="SAM" id="MobiDB-lite"/>
    </source>
</evidence>
<protein>
    <submittedName>
        <fullName evidence="2">Uncharacterized protein</fullName>
    </submittedName>
</protein>
<dbReference type="InterPro" id="IPR042621">
    <property type="entry name" value="TTC23/TTC23L"/>
</dbReference>
<name>A0A814UZ49_9BILA</name>
<evidence type="ECO:0000313" key="2">
    <source>
        <dbReference type="EMBL" id="CAF1181762.1"/>
    </source>
</evidence>
<feature type="region of interest" description="Disordered" evidence="1">
    <location>
        <begin position="1"/>
        <end position="35"/>
    </location>
</feature>
<dbReference type="Proteomes" id="UP000663864">
    <property type="component" value="Unassembled WGS sequence"/>
</dbReference>
<dbReference type="AlphaFoldDB" id="A0A814UZ49"/>
<dbReference type="EMBL" id="CAJNOT010001319">
    <property type="protein sequence ID" value="CAF1181762.1"/>
    <property type="molecule type" value="Genomic_DNA"/>
</dbReference>
<evidence type="ECO:0000313" key="4">
    <source>
        <dbReference type="Proteomes" id="UP000663864"/>
    </source>
</evidence>
<gene>
    <name evidence="3" type="ORF">JBS370_LOCUS12205</name>
    <name evidence="2" type="ORF">ZHD862_LOCUS21798</name>
</gene>
<sequence>MLDTQKTRPFSASRQRRQVKRSSSLTGNRTSFHSNSSISGTNAILAAIDLRTPKQKIEDLEKEIIESKDESTPEQYLNQLVLMQVYTNLEYGENSIENARAYTNLSKYYLNQILNFLPQAKFHALNARQIFEYLNIKPNNDNLIENLLAYDIYLILIKCSINAKQYSLQRELKIKNKHILSMDKVHIDHDFNLIQKFLEKLKHLMKPIDYEQKHMEYLFVKFNKILIDSKEFDESIYELIDQIIIYIEKFFSNDQIKRKIDLYLHSGSYLINYDENIQNGLKYYRQAVELANEQEKFISSIKHKYQLANVILQRNIAKVRTNRLTDDLENEFQQAIQLYKQPDGEMNKNVLKVIDELATFYTKAEKYQDALNVLCETLPDKIRLFGDFSEEVIQTESRIGAIYLREGECLNAAEHLKTCLDLQEFVYGPNDSRTCQTRNSVELLKKDPMVSRTFFARTQDGIRQDRPMFRVRNKVSHEKEDLRLLQTVTRKPPISSKT</sequence>
<reference evidence="2" key="1">
    <citation type="submission" date="2021-02" db="EMBL/GenBank/DDBJ databases">
        <authorList>
            <person name="Nowell W R."/>
        </authorList>
    </citation>
    <scope>NUCLEOTIDE SEQUENCE</scope>
</reference>
<proteinExistence type="predicted"/>
<feature type="compositionally biased region" description="Polar residues" evidence="1">
    <location>
        <begin position="25"/>
        <end position="35"/>
    </location>
</feature>
<dbReference type="Gene3D" id="1.25.40.10">
    <property type="entry name" value="Tetratricopeptide repeat domain"/>
    <property type="match status" value="1"/>
</dbReference>
<dbReference type="PANTHER" id="PTHR14485">
    <property type="entry name" value="TETRATRICOPEPTIDE REPEAT PROTEIN 23"/>
    <property type="match status" value="1"/>
</dbReference>
<dbReference type="InterPro" id="IPR011990">
    <property type="entry name" value="TPR-like_helical_dom_sf"/>
</dbReference>
<evidence type="ECO:0000313" key="3">
    <source>
        <dbReference type="EMBL" id="CAF3744509.1"/>
    </source>
</evidence>
<organism evidence="2 4">
    <name type="scientific">Rotaria sordida</name>
    <dbReference type="NCBI Taxonomy" id="392033"/>
    <lineage>
        <taxon>Eukaryota</taxon>
        <taxon>Metazoa</taxon>
        <taxon>Spiralia</taxon>
        <taxon>Gnathifera</taxon>
        <taxon>Rotifera</taxon>
        <taxon>Eurotatoria</taxon>
        <taxon>Bdelloidea</taxon>
        <taxon>Philodinida</taxon>
        <taxon>Philodinidae</taxon>
        <taxon>Rotaria</taxon>
    </lineage>
</organism>
<dbReference type="Proteomes" id="UP000663836">
    <property type="component" value="Unassembled WGS sequence"/>
</dbReference>
<comment type="caution">
    <text evidence="2">The sequence shown here is derived from an EMBL/GenBank/DDBJ whole genome shotgun (WGS) entry which is preliminary data.</text>
</comment>
<dbReference type="SUPFAM" id="SSF48452">
    <property type="entry name" value="TPR-like"/>
    <property type="match status" value="1"/>
</dbReference>